<gene>
    <name evidence="1" type="ORF">APZ18_02980</name>
</gene>
<evidence type="ECO:0000313" key="2">
    <source>
        <dbReference type="Proteomes" id="UP000050833"/>
    </source>
</evidence>
<dbReference type="Proteomes" id="UP000050833">
    <property type="component" value="Unassembled WGS sequence"/>
</dbReference>
<accession>A0AAW3JUE6</accession>
<name>A0AAW3JUE6_9FIRM</name>
<sequence length="123" mass="14233">MNIYYEIPQNYSYVNFAKTFIQLKLYTAKYVQQFTVSNKTILYVGNKKISTLPTNTKILPFTSYQTTTEPSSSSVCCSIRINDLDSHVTPYEYIANKICNFPYLLTDAVLHTDQYGVQRLIFI</sequence>
<comment type="caution">
    <text evidence="1">The sequence shown here is derived from an EMBL/GenBank/DDBJ whole genome shotgun (WGS) entry which is preliminary data.</text>
</comment>
<keyword evidence="2" id="KW-1185">Reference proteome</keyword>
<reference evidence="1 2" key="1">
    <citation type="submission" date="2015-10" db="EMBL/GenBank/DDBJ databases">
        <title>Butyribacter intestini gen. nov., sp. nov., a butyric acid-producing bacterium of the family Lachnospiraceae isolated from the human faeces.</title>
        <authorList>
            <person name="Zou Y."/>
            <person name="Xue W."/>
            <person name="Luo G."/>
            <person name="Lv M."/>
        </authorList>
    </citation>
    <scope>NUCLEOTIDE SEQUENCE [LARGE SCALE GENOMIC DNA]</scope>
    <source>
        <strain evidence="1 2">TF01-11</strain>
    </source>
</reference>
<dbReference type="AlphaFoldDB" id="A0AAW3JUE6"/>
<proteinExistence type="predicted"/>
<protein>
    <submittedName>
        <fullName evidence="1">Uncharacterized protein</fullName>
    </submittedName>
</protein>
<dbReference type="EMBL" id="LLKB01000001">
    <property type="protein sequence ID" value="KQC86173.1"/>
    <property type="molecule type" value="Genomic_DNA"/>
</dbReference>
<organism evidence="1 2">
    <name type="scientific">Butyribacter intestini</name>
    <dbReference type="NCBI Taxonomy" id="1703332"/>
    <lineage>
        <taxon>Bacteria</taxon>
        <taxon>Bacillati</taxon>
        <taxon>Bacillota</taxon>
        <taxon>Clostridia</taxon>
        <taxon>Lachnospirales</taxon>
        <taxon>Lachnospiraceae</taxon>
        <taxon>Butyribacter</taxon>
    </lineage>
</organism>
<evidence type="ECO:0000313" key="1">
    <source>
        <dbReference type="EMBL" id="KQC86173.1"/>
    </source>
</evidence>